<dbReference type="Pfam" id="PF08811">
    <property type="entry name" value="DUF1800"/>
    <property type="match status" value="1"/>
</dbReference>
<organism evidence="2 3">
    <name type="scientific">Ideonella lacteola</name>
    <dbReference type="NCBI Taxonomy" id="2984193"/>
    <lineage>
        <taxon>Bacteria</taxon>
        <taxon>Pseudomonadati</taxon>
        <taxon>Pseudomonadota</taxon>
        <taxon>Betaproteobacteria</taxon>
        <taxon>Burkholderiales</taxon>
        <taxon>Sphaerotilaceae</taxon>
        <taxon>Ideonella</taxon>
    </lineage>
</organism>
<evidence type="ECO:0000256" key="1">
    <source>
        <dbReference type="SAM" id="MobiDB-lite"/>
    </source>
</evidence>
<proteinExistence type="predicted"/>
<gene>
    <name evidence="2" type="ORF">AACH06_00665</name>
</gene>
<feature type="compositionally biased region" description="Basic and acidic residues" evidence="1">
    <location>
        <begin position="178"/>
        <end position="192"/>
    </location>
</feature>
<protein>
    <submittedName>
        <fullName evidence="2">DUF1800 domain-containing protein</fullName>
    </submittedName>
</protein>
<name>A0ABU9BHP2_9BURK</name>
<evidence type="ECO:0000313" key="2">
    <source>
        <dbReference type="EMBL" id="MEK8029316.1"/>
    </source>
</evidence>
<sequence>MNPTPLRAAVAAHRFGLGEPKLDIVGDDPAAWLRQQIGPGDAAAGGPFPTALQALATYSEQKVPVAALLATSAAASAPLSTGGFTLRGILNEDLESRLATALTTRRPFAERLVHFWANHFSVSIYKGQVRGLAGSLERDAIRPHIAGRFETLLRQASLHPAMVRYLDNNFSSGPNSRAVERQSRKAGGEMQRKQRLTGLNENLAREIMELHSLGVAGGGGAYGPWGGYTQADVTAFAAVLTGWRAYDPPRGDEAVTFDAAWHEPGPKTIMGKRYPEGPEALDMVIRDLARHPSTGRFIATKLARHFTADDPPLSLVDKLAKTFADTGGDLAAVYRTLIDAPESWEPAPRKLKSPEEFAISSLRVLGLTERHIAKGRESLLASLGQRPHTAPSPAGWPDRAEEWLGPDAIWKRVEWAQRQAERLGDRVDARALAKASFGPALTDTTYQQIERAADGTQAIVLMLMAPEFQRR</sequence>
<feature type="region of interest" description="Disordered" evidence="1">
    <location>
        <begin position="173"/>
        <end position="193"/>
    </location>
</feature>
<accession>A0ABU9BHP2</accession>
<comment type="caution">
    <text evidence="2">The sequence shown here is derived from an EMBL/GenBank/DDBJ whole genome shotgun (WGS) entry which is preliminary data.</text>
</comment>
<dbReference type="RefSeq" id="WP_341423658.1">
    <property type="nucleotide sequence ID" value="NZ_JBBUTG010000001.1"/>
</dbReference>
<evidence type="ECO:0000313" key="3">
    <source>
        <dbReference type="Proteomes" id="UP001371218"/>
    </source>
</evidence>
<reference evidence="2 3" key="1">
    <citation type="submission" date="2024-04" db="EMBL/GenBank/DDBJ databases">
        <title>Novel species of the genus Ideonella isolated from streams.</title>
        <authorList>
            <person name="Lu H."/>
        </authorList>
    </citation>
    <scope>NUCLEOTIDE SEQUENCE [LARGE SCALE GENOMIC DNA]</scope>
    <source>
        <strain evidence="2 3">DXS29W</strain>
    </source>
</reference>
<dbReference type="InterPro" id="IPR014917">
    <property type="entry name" value="DUF1800"/>
</dbReference>
<dbReference type="EMBL" id="JBBUTG010000001">
    <property type="protein sequence ID" value="MEK8029316.1"/>
    <property type="molecule type" value="Genomic_DNA"/>
</dbReference>
<keyword evidence="3" id="KW-1185">Reference proteome</keyword>
<dbReference type="Proteomes" id="UP001371218">
    <property type="component" value="Unassembled WGS sequence"/>
</dbReference>